<protein>
    <submittedName>
        <fullName evidence="3">Concanavalin A-like lectin/glucanase domain-containing protein</fullName>
    </submittedName>
</protein>
<dbReference type="Gene3D" id="2.60.120.920">
    <property type="match status" value="1"/>
</dbReference>
<dbReference type="InterPro" id="IPR043136">
    <property type="entry name" value="B30.2/SPRY_sf"/>
</dbReference>
<evidence type="ECO:0000256" key="1">
    <source>
        <dbReference type="SAM" id="MobiDB-lite"/>
    </source>
</evidence>
<dbReference type="PROSITE" id="PS50188">
    <property type="entry name" value="B302_SPRY"/>
    <property type="match status" value="1"/>
</dbReference>
<dbReference type="InterPro" id="IPR013320">
    <property type="entry name" value="ConA-like_dom_sf"/>
</dbReference>
<dbReference type="Pfam" id="PF00622">
    <property type="entry name" value="SPRY"/>
    <property type="match status" value="1"/>
</dbReference>
<keyword evidence="3" id="KW-0430">Lectin</keyword>
<organism evidence="3 4">
    <name type="scientific">Jimgerdemannia flammicorona</name>
    <dbReference type="NCBI Taxonomy" id="994334"/>
    <lineage>
        <taxon>Eukaryota</taxon>
        <taxon>Fungi</taxon>
        <taxon>Fungi incertae sedis</taxon>
        <taxon>Mucoromycota</taxon>
        <taxon>Mucoromycotina</taxon>
        <taxon>Endogonomycetes</taxon>
        <taxon>Endogonales</taxon>
        <taxon>Endogonaceae</taxon>
        <taxon>Jimgerdemannia</taxon>
    </lineage>
</organism>
<dbReference type="Proteomes" id="UP000274822">
    <property type="component" value="Unassembled WGS sequence"/>
</dbReference>
<keyword evidence="4" id="KW-1185">Reference proteome</keyword>
<dbReference type="GO" id="GO:0030246">
    <property type="term" value="F:carbohydrate binding"/>
    <property type="evidence" value="ECO:0007669"/>
    <property type="project" value="UniProtKB-KW"/>
</dbReference>
<proteinExistence type="predicted"/>
<comment type="caution">
    <text evidence="3">The sequence shown here is derived from an EMBL/GenBank/DDBJ whole genome shotgun (WGS) entry which is preliminary data.</text>
</comment>
<accession>A0A433QSS5</accession>
<evidence type="ECO:0000259" key="2">
    <source>
        <dbReference type="PROSITE" id="PS50188"/>
    </source>
</evidence>
<dbReference type="SUPFAM" id="SSF49899">
    <property type="entry name" value="Concanavalin A-like lectins/glucanases"/>
    <property type="match status" value="1"/>
</dbReference>
<dbReference type="InterPro" id="IPR050618">
    <property type="entry name" value="Ubq-SigPath_Reg"/>
</dbReference>
<dbReference type="SMART" id="SM00449">
    <property type="entry name" value="SPRY"/>
    <property type="match status" value="1"/>
</dbReference>
<sequence length="359" mass="39491">MDNPHHKYALPSYDYASTTNFVQSQRVGAYNNASEAAFGRSERFTADFAAVIDSPSTPETCRYLLQHGVPALRMDVAQQILNALVVLPDELTVEFYPQKTVTGLFGAKKPHLPRKPVLPKGDTDRTIQCLFPFILPQEMRRIAAASSADDKSEPPPTSPQTEALPAYTPEPSFAPPTPLNMYTPPSYPPPGVNPSYPPPRVNPSFPGPAPMRQAHYFEVTIVANPYYETTCVAIGLCTRPYPLFRMPGWNKHSVGWHSDDGNKFCDDSEGGLPYAEGFGEVGDVVGCGYLPAEGAIFFTKNGRNVGEAFRGIKHTYFPSFGADGPVTVKFNFGRERFRFKFALEGFGLVWAGGSGMWMT</sequence>
<dbReference type="PANTHER" id="PTHR12864">
    <property type="entry name" value="RAN BINDING PROTEIN 9-RELATED"/>
    <property type="match status" value="1"/>
</dbReference>
<feature type="domain" description="B30.2/SPRY" evidence="2">
    <location>
        <begin position="135"/>
        <end position="337"/>
    </location>
</feature>
<gene>
    <name evidence="3" type="ORF">BC938DRAFT_474108</name>
</gene>
<name>A0A433QSS5_9FUNG</name>
<evidence type="ECO:0000313" key="4">
    <source>
        <dbReference type="Proteomes" id="UP000274822"/>
    </source>
</evidence>
<reference evidence="3 4" key="1">
    <citation type="journal article" date="2018" name="New Phytol.">
        <title>Phylogenomics of Endogonaceae and evolution of mycorrhizas within Mucoromycota.</title>
        <authorList>
            <person name="Chang Y."/>
            <person name="Desiro A."/>
            <person name="Na H."/>
            <person name="Sandor L."/>
            <person name="Lipzen A."/>
            <person name="Clum A."/>
            <person name="Barry K."/>
            <person name="Grigoriev I.V."/>
            <person name="Martin F.M."/>
            <person name="Stajich J.E."/>
            <person name="Smith M.E."/>
            <person name="Bonito G."/>
            <person name="Spatafora J.W."/>
        </authorList>
    </citation>
    <scope>NUCLEOTIDE SEQUENCE [LARGE SCALE GENOMIC DNA]</scope>
    <source>
        <strain evidence="3 4">AD002</strain>
    </source>
</reference>
<evidence type="ECO:0000313" key="3">
    <source>
        <dbReference type="EMBL" id="RUS32833.1"/>
    </source>
</evidence>
<feature type="compositionally biased region" description="Pro residues" evidence="1">
    <location>
        <begin position="185"/>
        <end position="195"/>
    </location>
</feature>
<dbReference type="EMBL" id="RBNJ01001731">
    <property type="protein sequence ID" value="RUS32833.1"/>
    <property type="molecule type" value="Genomic_DNA"/>
</dbReference>
<dbReference type="AlphaFoldDB" id="A0A433QSS5"/>
<dbReference type="InterPro" id="IPR003877">
    <property type="entry name" value="SPRY_dom"/>
</dbReference>
<feature type="region of interest" description="Disordered" evidence="1">
    <location>
        <begin position="143"/>
        <end position="195"/>
    </location>
</feature>
<dbReference type="InterPro" id="IPR001870">
    <property type="entry name" value="B30.2/SPRY"/>
</dbReference>